<sequence>MVAEVVGGIIVKSLAIFPAHVGLKGCENCSTVLAKAKTVARGMGISHATFQLEVCAEDMDDGKRRDTCCHRESCYAGDSTCDGESIVY</sequence>
<dbReference type="GeneID" id="9052978"/>
<dbReference type="RefSeq" id="XP_002785146.1">
    <property type="nucleotide sequence ID" value="XM_002785100.1"/>
</dbReference>
<reference evidence="1 2" key="1">
    <citation type="submission" date="2008-07" db="EMBL/GenBank/DDBJ databases">
        <authorList>
            <person name="El-Sayed N."/>
            <person name="Caler E."/>
            <person name="Inman J."/>
            <person name="Amedeo P."/>
            <person name="Hass B."/>
            <person name="Wortman J."/>
        </authorList>
    </citation>
    <scope>NUCLEOTIDE SEQUENCE [LARGE SCALE GENOMIC DNA]</scope>
    <source>
        <strain evidence="2">ATCC 50983 / TXsc</strain>
    </source>
</reference>
<dbReference type="EMBL" id="GG672597">
    <property type="protein sequence ID" value="EER16942.1"/>
    <property type="molecule type" value="Genomic_DNA"/>
</dbReference>
<dbReference type="Proteomes" id="UP000007800">
    <property type="component" value="Unassembled WGS sequence"/>
</dbReference>
<accession>C5KF01</accession>
<organism evidence="2">
    <name type="scientific">Perkinsus marinus (strain ATCC 50983 / TXsc)</name>
    <dbReference type="NCBI Taxonomy" id="423536"/>
    <lineage>
        <taxon>Eukaryota</taxon>
        <taxon>Sar</taxon>
        <taxon>Alveolata</taxon>
        <taxon>Perkinsozoa</taxon>
        <taxon>Perkinsea</taxon>
        <taxon>Perkinsida</taxon>
        <taxon>Perkinsidae</taxon>
        <taxon>Perkinsus</taxon>
    </lineage>
</organism>
<name>C5KF01_PERM5</name>
<keyword evidence="2" id="KW-1185">Reference proteome</keyword>
<dbReference type="InParanoid" id="C5KF01"/>
<evidence type="ECO:0000313" key="2">
    <source>
        <dbReference type="Proteomes" id="UP000007800"/>
    </source>
</evidence>
<evidence type="ECO:0000313" key="1">
    <source>
        <dbReference type="EMBL" id="EER16942.1"/>
    </source>
</evidence>
<gene>
    <name evidence="1" type="ORF">Pmar_PMAR022874</name>
</gene>
<dbReference type="AlphaFoldDB" id="C5KF01"/>
<protein>
    <submittedName>
        <fullName evidence="1">Uncharacterized protein</fullName>
    </submittedName>
</protein>
<proteinExistence type="predicted"/>